<protein>
    <submittedName>
        <fullName evidence="3">Uncharacterized protein</fullName>
    </submittedName>
</protein>
<dbReference type="RefSeq" id="WP_018437282.1">
    <property type="nucleotide sequence ID" value="NZ_JACHDD010000006.1"/>
</dbReference>
<gene>
    <name evidence="3" type="ORF">HDG40_003956</name>
</gene>
<evidence type="ECO:0000256" key="1">
    <source>
        <dbReference type="SAM" id="MobiDB-lite"/>
    </source>
</evidence>
<sequence length="107" mass="11137">MKSRFLAVLVIAASVTSPVFAGTDTSGLTRAQVHAELAQLRAVGYDQSRGEDPNYPAEIQAAEARLAAQRGDASYGGVAEAGSSSAGVPKTARHLDNDGMQPIYFGQ</sequence>
<keyword evidence="2" id="KW-0732">Signal</keyword>
<evidence type="ECO:0000256" key="2">
    <source>
        <dbReference type="SAM" id="SignalP"/>
    </source>
</evidence>
<dbReference type="InterPro" id="IPR025421">
    <property type="entry name" value="DUF4148"/>
</dbReference>
<name>A0A6I1Q5H0_PARAM</name>
<dbReference type="Pfam" id="PF13663">
    <property type="entry name" value="DUF4148"/>
    <property type="match status" value="1"/>
</dbReference>
<comment type="caution">
    <text evidence="3">The sequence shown here is derived from an EMBL/GenBank/DDBJ whole genome shotgun (WGS) entry which is preliminary data.</text>
</comment>
<feature type="signal peptide" evidence="2">
    <location>
        <begin position="1"/>
        <end position="21"/>
    </location>
</feature>
<feature type="compositionally biased region" description="Low complexity" evidence="1">
    <location>
        <begin position="78"/>
        <end position="87"/>
    </location>
</feature>
<dbReference type="EMBL" id="JACHDD010000006">
    <property type="protein sequence ID" value="MBB5425783.1"/>
    <property type="molecule type" value="Genomic_DNA"/>
</dbReference>
<keyword evidence="4" id="KW-1185">Reference proteome</keyword>
<feature type="region of interest" description="Disordered" evidence="1">
    <location>
        <begin position="78"/>
        <end position="107"/>
    </location>
</feature>
<dbReference type="Proteomes" id="UP000592780">
    <property type="component" value="Unassembled WGS sequence"/>
</dbReference>
<proteinExistence type="predicted"/>
<dbReference type="AlphaFoldDB" id="A0A6I1Q5H0"/>
<evidence type="ECO:0000313" key="4">
    <source>
        <dbReference type="Proteomes" id="UP000592780"/>
    </source>
</evidence>
<feature type="chain" id="PRO_5044343152" evidence="2">
    <location>
        <begin position="22"/>
        <end position="107"/>
    </location>
</feature>
<organism evidence="3 4">
    <name type="scientific">Paraburkholderia atlantica</name>
    <dbReference type="NCBI Taxonomy" id="2654982"/>
    <lineage>
        <taxon>Bacteria</taxon>
        <taxon>Pseudomonadati</taxon>
        <taxon>Pseudomonadota</taxon>
        <taxon>Betaproteobacteria</taxon>
        <taxon>Burkholderiales</taxon>
        <taxon>Burkholderiaceae</taxon>
        <taxon>Paraburkholderia</taxon>
    </lineage>
</organism>
<accession>A0A6I1Q5H0</accession>
<dbReference type="OrthoDB" id="9104574at2"/>
<reference evidence="3 4" key="1">
    <citation type="submission" date="2020-08" db="EMBL/GenBank/DDBJ databases">
        <title>Genomic Encyclopedia of Type Strains, Phase IV (KMG-V): Genome sequencing to study the core and pangenomes of soil and plant-associated prokaryotes.</title>
        <authorList>
            <person name="Whitman W."/>
        </authorList>
    </citation>
    <scope>NUCLEOTIDE SEQUENCE [LARGE SCALE GENOMIC DNA]</scope>
    <source>
        <strain evidence="3 4">JPY158</strain>
    </source>
</reference>
<evidence type="ECO:0000313" key="3">
    <source>
        <dbReference type="EMBL" id="MBB5425783.1"/>
    </source>
</evidence>